<dbReference type="RefSeq" id="WP_381232645.1">
    <property type="nucleotide sequence ID" value="NZ_JBHSKH010000002.1"/>
</dbReference>
<name>A0ABW3XSD6_9ACTN</name>
<sequence>MPVLSQDTSLLLTTSGSTGVPNLVRLGGAGVDAFTSWAGTRPHVVQAVPMFFRPLTEAGTASEFPGVRELLLTGDHVPRSVRAGLSRLFPAAKPRTETYDRRRRRGGPRTSGPRIVVRPASTTPAAAGRRSS</sequence>
<protein>
    <recommendedName>
        <fullName evidence="4">AMP-binding enzyme</fullName>
    </recommendedName>
</protein>
<evidence type="ECO:0008006" key="4">
    <source>
        <dbReference type="Google" id="ProtNLM"/>
    </source>
</evidence>
<evidence type="ECO:0000256" key="1">
    <source>
        <dbReference type="SAM" id="MobiDB-lite"/>
    </source>
</evidence>
<feature type="region of interest" description="Disordered" evidence="1">
    <location>
        <begin position="91"/>
        <end position="132"/>
    </location>
</feature>
<reference evidence="3" key="1">
    <citation type="journal article" date="2019" name="Int. J. Syst. Evol. Microbiol.">
        <title>The Global Catalogue of Microorganisms (GCM) 10K type strain sequencing project: providing services to taxonomists for standard genome sequencing and annotation.</title>
        <authorList>
            <consortium name="The Broad Institute Genomics Platform"/>
            <consortium name="The Broad Institute Genome Sequencing Center for Infectious Disease"/>
            <person name="Wu L."/>
            <person name="Ma J."/>
        </authorList>
    </citation>
    <scope>NUCLEOTIDE SEQUENCE [LARGE SCALE GENOMIC DNA]</scope>
    <source>
        <strain evidence="3">CGMCC 4.7020</strain>
    </source>
</reference>
<evidence type="ECO:0000313" key="2">
    <source>
        <dbReference type="EMBL" id="MFD1312129.1"/>
    </source>
</evidence>
<proteinExistence type="predicted"/>
<dbReference type="Proteomes" id="UP001597058">
    <property type="component" value="Unassembled WGS sequence"/>
</dbReference>
<evidence type="ECO:0000313" key="3">
    <source>
        <dbReference type="Proteomes" id="UP001597058"/>
    </source>
</evidence>
<organism evidence="2 3">
    <name type="scientific">Streptomyces kaempferi</name>
    <dbReference type="NCBI Taxonomy" id="333725"/>
    <lineage>
        <taxon>Bacteria</taxon>
        <taxon>Bacillati</taxon>
        <taxon>Actinomycetota</taxon>
        <taxon>Actinomycetes</taxon>
        <taxon>Kitasatosporales</taxon>
        <taxon>Streptomycetaceae</taxon>
        <taxon>Streptomyces</taxon>
    </lineage>
</organism>
<comment type="caution">
    <text evidence="2">The sequence shown here is derived from an EMBL/GenBank/DDBJ whole genome shotgun (WGS) entry which is preliminary data.</text>
</comment>
<dbReference type="SUPFAM" id="SSF56801">
    <property type="entry name" value="Acetyl-CoA synthetase-like"/>
    <property type="match status" value="1"/>
</dbReference>
<gene>
    <name evidence="2" type="ORF">ACFQ5X_40840</name>
</gene>
<keyword evidence="3" id="KW-1185">Reference proteome</keyword>
<accession>A0ABW3XSD6</accession>
<dbReference type="EMBL" id="JBHTMM010000105">
    <property type="protein sequence ID" value="MFD1312129.1"/>
    <property type="molecule type" value="Genomic_DNA"/>
</dbReference>